<reference evidence="1 2" key="2">
    <citation type="journal article" date="2022" name="Mol. Ecol. Resour.">
        <title>The genomes of chicory, endive, great burdock and yacon provide insights into Asteraceae paleo-polyploidization history and plant inulin production.</title>
        <authorList>
            <person name="Fan W."/>
            <person name="Wang S."/>
            <person name="Wang H."/>
            <person name="Wang A."/>
            <person name="Jiang F."/>
            <person name="Liu H."/>
            <person name="Zhao H."/>
            <person name="Xu D."/>
            <person name="Zhang Y."/>
        </authorList>
    </citation>
    <scope>NUCLEOTIDE SEQUENCE [LARGE SCALE GENOMIC DNA]</scope>
    <source>
        <strain evidence="2">cv. Yunnan</strain>
        <tissue evidence="1">Leaves</tissue>
    </source>
</reference>
<dbReference type="Proteomes" id="UP001056120">
    <property type="component" value="Linkage Group LG29"/>
</dbReference>
<accession>A0ACB8Y1H9</accession>
<comment type="caution">
    <text evidence="1">The sequence shown here is derived from an EMBL/GenBank/DDBJ whole genome shotgun (WGS) entry which is preliminary data.</text>
</comment>
<gene>
    <name evidence="1" type="ORF">L1987_86922</name>
</gene>
<evidence type="ECO:0000313" key="2">
    <source>
        <dbReference type="Proteomes" id="UP001056120"/>
    </source>
</evidence>
<evidence type="ECO:0000313" key="1">
    <source>
        <dbReference type="EMBL" id="KAI3677298.1"/>
    </source>
</evidence>
<proteinExistence type="predicted"/>
<protein>
    <submittedName>
        <fullName evidence="1">Uncharacterized protein</fullName>
    </submittedName>
</protein>
<organism evidence="1 2">
    <name type="scientific">Smallanthus sonchifolius</name>
    <dbReference type="NCBI Taxonomy" id="185202"/>
    <lineage>
        <taxon>Eukaryota</taxon>
        <taxon>Viridiplantae</taxon>
        <taxon>Streptophyta</taxon>
        <taxon>Embryophyta</taxon>
        <taxon>Tracheophyta</taxon>
        <taxon>Spermatophyta</taxon>
        <taxon>Magnoliopsida</taxon>
        <taxon>eudicotyledons</taxon>
        <taxon>Gunneridae</taxon>
        <taxon>Pentapetalae</taxon>
        <taxon>asterids</taxon>
        <taxon>campanulids</taxon>
        <taxon>Asterales</taxon>
        <taxon>Asteraceae</taxon>
        <taxon>Asteroideae</taxon>
        <taxon>Heliantheae alliance</taxon>
        <taxon>Millerieae</taxon>
        <taxon>Smallanthus</taxon>
    </lineage>
</organism>
<sequence>MSEHPTCKERKLGFIAHQSSGCSTWEKIEIQLSFKQTSVKFLATQARTVKETNHSFFYAIFQSFMVLKSNYQTNEFLDHETNEVDAKDESSNGDRIENHVGPASVTEPLYDDGAYENNEGTVATIIYNYEIEVDASLSFVNANIQKLSVQES</sequence>
<keyword evidence="2" id="KW-1185">Reference proteome</keyword>
<name>A0ACB8Y1H9_9ASTR</name>
<dbReference type="EMBL" id="CM042046">
    <property type="protein sequence ID" value="KAI3677298.1"/>
    <property type="molecule type" value="Genomic_DNA"/>
</dbReference>
<reference evidence="2" key="1">
    <citation type="journal article" date="2022" name="Mol. Ecol. Resour.">
        <title>The genomes of chicory, endive, great burdock and yacon provide insights into Asteraceae palaeo-polyploidization history and plant inulin production.</title>
        <authorList>
            <person name="Fan W."/>
            <person name="Wang S."/>
            <person name="Wang H."/>
            <person name="Wang A."/>
            <person name="Jiang F."/>
            <person name="Liu H."/>
            <person name="Zhao H."/>
            <person name="Xu D."/>
            <person name="Zhang Y."/>
        </authorList>
    </citation>
    <scope>NUCLEOTIDE SEQUENCE [LARGE SCALE GENOMIC DNA]</scope>
    <source>
        <strain evidence="2">cv. Yunnan</strain>
    </source>
</reference>